<protein>
    <recommendedName>
        <fullName evidence="9">glucan 1,3-beta-glucosidase</fullName>
        <ecNumber evidence="9">3.2.1.58</ecNumber>
    </recommendedName>
</protein>
<organism evidence="12 13">
    <name type="scientific">Eutypa lata (strain UCR-EL1)</name>
    <name type="common">Grapevine dieback disease fungus</name>
    <name type="synonym">Eutypa armeniacae</name>
    <dbReference type="NCBI Taxonomy" id="1287681"/>
    <lineage>
        <taxon>Eukaryota</taxon>
        <taxon>Fungi</taxon>
        <taxon>Dikarya</taxon>
        <taxon>Ascomycota</taxon>
        <taxon>Pezizomycotina</taxon>
        <taxon>Sordariomycetes</taxon>
        <taxon>Xylariomycetidae</taxon>
        <taxon>Xylariales</taxon>
        <taxon>Diatrypaceae</taxon>
        <taxon>Eutypa</taxon>
    </lineage>
</organism>
<evidence type="ECO:0000256" key="4">
    <source>
        <dbReference type="ARBA" id="ARBA00022729"/>
    </source>
</evidence>
<dbReference type="KEGG" id="ela:UCREL1_9538"/>
<dbReference type="GO" id="GO:0005576">
    <property type="term" value="C:extracellular region"/>
    <property type="evidence" value="ECO:0007669"/>
    <property type="project" value="UniProtKB-SubCell"/>
</dbReference>
<dbReference type="EC" id="3.2.1.58" evidence="9"/>
<dbReference type="InterPro" id="IPR017853">
    <property type="entry name" value="GH"/>
</dbReference>
<dbReference type="Proteomes" id="UP000012174">
    <property type="component" value="Unassembled WGS sequence"/>
</dbReference>
<keyword evidence="6" id="KW-0326">Glycosidase</keyword>
<evidence type="ECO:0000313" key="12">
    <source>
        <dbReference type="EMBL" id="EMR63512.1"/>
    </source>
</evidence>
<evidence type="ECO:0000256" key="2">
    <source>
        <dbReference type="ARBA" id="ARBA00005641"/>
    </source>
</evidence>
<evidence type="ECO:0000256" key="6">
    <source>
        <dbReference type="ARBA" id="ARBA00023295"/>
    </source>
</evidence>
<evidence type="ECO:0000256" key="5">
    <source>
        <dbReference type="ARBA" id="ARBA00022801"/>
    </source>
</evidence>
<dbReference type="AlphaFoldDB" id="M7SH76"/>
<dbReference type="Gene3D" id="3.20.20.80">
    <property type="entry name" value="Glycosidases"/>
    <property type="match status" value="1"/>
</dbReference>
<evidence type="ECO:0000256" key="9">
    <source>
        <dbReference type="ARBA" id="ARBA00038929"/>
    </source>
</evidence>
<accession>M7SH76</accession>
<evidence type="ECO:0000313" key="13">
    <source>
        <dbReference type="Proteomes" id="UP000012174"/>
    </source>
</evidence>
<feature type="domain" description="Glycoside hydrolase family 5" evidence="11">
    <location>
        <begin position="90"/>
        <end position="276"/>
    </location>
</feature>
<comment type="subcellular location">
    <subcellularLocation>
        <location evidence="1">Secreted</location>
    </subcellularLocation>
</comment>
<dbReference type="GO" id="GO:0009986">
    <property type="term" value="C:cell surface"/>
    <property type="evidence" value="ECO:0007669"/>
    <property type="project" value="TreeGrafter"/>
</dbReference>
<dbReference type="SUPFAM" id="SSF51445">
    <property type="entry name" value="(Trans)glycosidases"/>
    <property type="match status" value="1"/>
</dbReference>
<dbReference type="eggNOG" id="ENOG502QRG8">
    <property type="taxonomic scope" value="Eukaryota"/>
</dbReference>
<proteinExistence type="inferred from homology"/>
<evidence type="ECO:0000256" key="3">
    <source>
        <dbReference type="ARBA" id="ARBA00022525"/>
    </source>
</evidence>
<feature type="chain" id="PRO_5004084600" description="glucan 1,3-beta-glucosidase" evidence="10">
    <location>
        <begin position="24"/>
        <end position="682"/>
    </location>
</feature>
<dbReference type="STRING" id="1287681.M7SH76"/>
<comment type="catalytic activity">
    <reaction evidence="8">
        <text>Successive hydrolysis of beta-D-glucose units from the non-reducing ends of (1-&gt;3)-beta-D-glucans, releasing alpha-glucose.</text>
        <dbReference type="EC" id="3.2.1.58"/>
    </reaction>
</comment>
<keyword evidence="7" id="KW-0961">Cell wall biogenesis/degradation</keyword>
<keyword evidence="4 10" id="KW-0732">Signal</keyword>
<evidence type="ECO:0000256" key="7">
    <source>
        <dbReference type="ARBA" id="ARBA00023316"/>
    </source>
</evidence>
<dbReference type="GO" id="GO:0009251">
    <property type="term" value="P:glucan catabolic process"/>
    <property type="evidence" value="ECO:0007669"/>
    <property type="project" value="TreeGrafter"/>
</dbReference>
<dbReference type="PANTHER" id="PTHR31297:SF1">
    <property type="entry name" value="GLUCAN 1,3-BETA-GLUCOSIDASE I_II-RELATED"/>
    <property type="match status" value="1"/>
</dbReference>
<keyword evidence="13" id="KW-1185">Reference proteome</keyword>
<comment type="similarity">
    <text evidence="2">Belongs to the glycosyl hydrolase 5 (cellulase A) family.</text>
</comment>
<evidence type="ECO:0000256" key="1">
    <source>
        <dbReference type="ARBA" id="ARBA00004613"/>
    </source>
</evidence>
<gene>
    <name evidence="12" type="ORF">UCREL1_9538</name>
</gene>
<dbReference type="GO" id="GO:0004338">
    <property type="term" value="F:glucan exo-1,3-beta-glucosidase activity"/>
    <property type="evidence" value="ECO:0007669"/>
    <property type="project" value="UniProtKB-EC"/>
</dbReference>
<evidence type="ECO:0000259" key="11">
    <source>
        <dbReference type="Pfam" id="PF00150"/>
    </source>
</evidence>
<sequence length="682" mass="76815">MAVSRILLVAAAAATWLAGTSSAVPFDAASQVKRDQKFSFGQEKVRGVNLGGWLLLEPWITPSIFEATADNVIDEYTFGQSLGPVEGEARLEKHWSSWITEDDFAEIASKGLNFVRIPIGYWAVMPVDGDPYIQGAYQWLERATNWAQSANLKVIIDLHGAPLSQNGFDNSGKRGGVQWGQGDSVAKTLAAINKIRDDFASHPAVAVIELLNEPMGPQLDINMVRQFMTEGSNNLRDSSVIVAFHDAFIGVTSWNDWGNDVPALVLDTHHYEVFDAGQLYMDINTHVATACGFGSAMASTNKWTVAGEWSGALTDCAKWLNGRGVGARYDGTFNFNGQSSQYIGSCAGKASGTVEQLSEVDRADIQRFINAQMTAFEKADGWVFWTWKTEAAPEWDFQKLSNAGLIPQPLTSMDLPPELRDQIWRDALPEKLGPGLYFYKKGCWRPRRLTASDVGYDPVRDDLNLVFEFRHDLLDATQFEMPLAYVNREARGIALAWIREQDMAIRPRDDKPLYPIYRRSFDPMRDALYIPLEEWENCLAEPYDRMFEPDLINRNVDFIPDVKRIAVSEALLRREAAALGEMFHHFFWLEVLFIVIDPQPDLQPVSSDGMEVQQRWEFVSIGGGAFVWDEDRGRFDFRGGDCLDAYKPLYTLIEKANEGLGEDLIRHHMHNFEIRLALAIRK</sequence>
<evidence type="ECO:0000256" key="10">
    <source>
        <dbReference type="SAM" id="SignalP"/>
    </source>
</evidence>
<dbReference type="InterPro" id="IPR001547">
    <property type="entry name" value="Glyco_hydro_5"/>
</dbReference>
<feature type="signal peptide" evidence="10">
    <location>
        <begin position="1"/>
        <end position="23"/>
    </location>
</feature>
<dbReference type="OrthoDB" id="62120at2759"/>
<keyword evidence="3" id="KW-0964">Secreted</keyword>
<dbReference type="Pfam" id="PF00150">
    <property type="entry name" value="Cellulase"/>
    <property type="match status" value="1"/>
</dbReference>
<dbReference type="GO" id="GO:0071555">
    <property type="term" value="P:cell wall organization"/>
    <property type="evidence" value="ECO:0007669"/>
    <property type="project" value="UniProtKB-KW"/>
</dbReference>
<dbReference type="HOGENOM" id="CLU_403337_0_0_1"/>
<dbReference type="InterPro" id="IPR050386">
    <property type="entry name" value="Glycosyl_hydrolase_5"/>
</dbReference>
<keyword evidence="5" id="KW-0378">Hydrolase</keyword>
<name>M7SH76_EUTLA</name>
<evidence type="ECO:0000256" key="8">
    <source>
        <dbReference type="ARBA" id="ARBA00036824"/>
    </source>
</evidence>
<reference evidence="13" key="1">
    <citation type="journal article" date="2013" name="Genome Announc.">
        <title>Draft genome sequence of the grapevine dieback fungus Eutypa lata UCR-EL1.</title>
        <authorList>
            <person name="Blanco-Ulate B."/>
            <person name="Rolshausen P.E."/>
            <person name="Cantu D."/>
        </authorList>
    </citation>
    <scope>NUCLEOTIDE SEQUENCE [LARGE SCALE GENOMIC DNA]</scope>
    <source>
        <strain evidence="13">UCR-EL1</strain>
    </source>
</reference>
<dbReference type="PANTHER" id="PTHR31297">
    <property type="entry name" value="GLUCAN ENDO-1,6-BETA-GLUCOSIDASE B"/>
    <property type="match status" value="1"/>
</dbReference>
<dbReference type="EMBL" id="KB707212">
    <property type="protein sequence ID" value="EMR63512.1"/>
    <property type="molecule type" value="Genomic_DNA"/>
</dbReference>